<dbReference type="GO" id="GO:0008270">
    <property type="term" value="F:zinc ion binding"/>
    <property type="evidence" value="ECO:0007669"/>
    <property type="project" value="InterPro"/>
</dbReference>
<sequence length="360" mass="39311">MATQKAFVLRKPMDTAIEERPDEVVDGYHDVKVAIKATGICGSDVHYWKEGGIGDFILKKPMILGHESAGIVVEVGKGVRSVNPGDHVAVEPGIVCRHCEYCREGRYNLCPHMQFAATPPYDGTLRTHYIVPEDFLTKLPPQVALDEAAMFEPLSVAVHCCSRANLRAGSRVLVMGCGTVGLLLMAVAKAYGASDVVAVDTSVSRVEFAQKYADALPFTPIETRANESLPEYARRYRNAIVDKHGEFDFAVDATGVEICIHTAVLCLKPGATFVQAGNGKPVVQFPINHIVNNELNILGSFRYRAGCYDQATFLVSSGLVKLRPLITHKYKFEDALEAYKKTASGENGVLKVIIEGPEKE</sequence>
<protein>
    <submittedName>
        <fullName evidence="10">Hexitol dehydrogenase</fullName>
    </submittedName>
</protein>
<evidence type="ECO:0000256" key="4">
    <source>
        <dbReference type="ARBA" id="ARBA00022833"/>
    </source>
</evidence>
<dbReference type="PANTHER" id="PTHR43161:SF9">
    <property type="entry name" value="SORBITOL DEHYDROGENASE"/>
    <property type="match status" value="1"/>
</dbReference>
<evidence type="ECO:0000313" key="11">
    <source>
        <dbReference type="Proteomes" id="UP001212411"/>
    </source>
</evidence>
<proteinExistence type="inferred from homology"/>
<evidence type="ECO:0000259" key="9">
    <source>
        <dbReference type="Pfam" id="PF08240"/>
    </source>
</evidence>
<evidence type="ECO:0000256" key="6">
    <source>
        <dbReference type="ARBA" id="ARBA00023027"/>
    </source>
</evidence>
<reference evidence="10 11" key="1">
    <citation type="journal article" date="2023" name="G3 (Bethesda)">
        <title>A high-quality reference genome for the fission yeast Schizosaccharomyces osmophilus.</title>
        <authorList>
            <person name="Jia G.S."/>
            <person name="Zhang W.C."/>
            <person name="Liang Y."/>
            <person name="Liu X.H."/>
            <person name="Rhind N."/>
            <person name="Pidoux A."/>
            <person name="Brysch-Herzberg M."/>
            <person name="Du L.L."/>
        </authorList>
    </citation>
    <scope>NUCLEOTIDE SEQUENCE [LARGE SCALE GENOMIC DNA]</scope>
    <source>
        <strain evidence="10 11">CBS 15793</strain>
    </source>
</reference>
<comment type="cofactor">
    <cofactor evidence="1 7">
        <name>Zn(2+)</name>
        <dbReference type="ChEBI" id="CHEBI:29105"/>
    </cofactor>
</comment>
<dbReference type="InterPro" id="IPR011032">
    <property type="entry name" value="GroES-like_sf"/>
</dbReference>
<dbReference type="Gene3D" id="3.90.180.10">
    <property type="entry name" value="Medium-chain alcohol dehydrogenases, catalytic domain"/>
    <property type="match status" value="1"/>
</dbReference>
<dbReference type="EMBL" id="CP115611">
    <property type="protein sequence ID" value="WBW72458.1"/>
    <property type="molecule type" value="Genomic_DNA"/>
</dbReference>
<dbReference type="PROSITE" id="PS00059">
    <property type="entry name" value="ADH_ZINC"/>
    <property type="match status" value="1"/>
</dbReference>
<dbReference type="FunFam" id="3.40.50.720:FF:000068">
    <property type="entry name" value="Sorbitol dehydrogenase"/>
    <property type="match status" value="1"/>
</dbReference>
<dbReference type="Gene3D" id="3.40.50.720">
    <property type="entry name" value="NAD(P)-binding Rossmann-like Domain"/>
    <property type="match status" value="1"/>
</dbReference>
<comment type="similarity">
    <text evidence="2 7">Belongs to the zinc-containing alcohol dehydrogenase family.</text>
</comment>
<dbReference type="InterPro" id="IPR013149">
    <property type="entry name" value="ADH-like_C"/>
</dbReference>
<dbReference type="SUPFAM" id="SSF51735">
    <property type="entry name" value="NAD(P)-binding Rossmann-fold domains"/>
    <property type="match status" value="1"/>
</dbReference>
<evidence type="ECO:0000256" key="2">
    <source>
        <dbReference type="ARBA" id="ARBA00008072"/>
    </source>
</evidence>
<feature type="domain" description="Alcohol dehydrogenase-like N-terminal" evidence="9">
    <location>
        <begin position="29"/>
        <end position="140"/>
    </location>
</feature>
<dbReference type="GO" id="GO:0006062">
    <property type="term" value="P:sorbitol catabolic process"/>
    <property type="evidence" value="ECO:0007669"/>
    <property type="project" value="TreeGrafter"/>
</dbReference>
<dbReference type="InterPro" id="IPR036291">
    <property type="entry name" value="NAD(P)-bd_dom_sf"/>
</dbReference>
<gene>
    <name evidence="10" type="primary">tms1</name>
    <name evidence="10" type="ORF">SOMG_02449</name>
</gene>
<dbReference type="AlphaFoldDB" id="A0AAE9WD26"/>
<evidence type="ECO:0000256" key="1">
    <source>
        <dbReference type="ARBA" id="ARBA00001947"/>
    </source>
</evidence>
<keyword evidence="6" id="KW-0520">NAD</keyword>
<evidence type="ECO:0000256" key="7">
    <source>
        <dbReference type="RuleBase" id="RU361277"/>
    </source>
</evidence>
<dbReference type="Pfam" id="PF08240">
    <property type="entry name" value="ADH_N"/>
    <property type="match status" value="1"/>
</dbReference>
<evidence type="ECO:0000256" key="5">
    <source>
        <dbReference type="ARBA" id="ARBA00023002"/>
    </source>
</evidence>
<keyword evidence="4 7" id="KW-0862">Zinc</keyword>
<dbReference type="KEGG" id="som:SOMG_02449"/>
<dbReference type="Proteomes" id="UP001212411">
    <property type="component" value="Chromosome 1"/>
</dbReference>
<feature type="domain" description="Alcohol dehydrogenase-like C-terminal" evidence="8">
    <location>
        <begin position="180"/>
        <end position="312"/>
    </location>
</feature>
<keyword evidence="3 7" id="KW-0479">Metal-binding</keyword>
<organism evidence="10 11">
    <name type="scientific">Schizosaccharomyces osmophilus</name>
    <dbReference type="NCBI Taxonomy" id="2545709"/>
    <lineage>
        <taxon>Eukaryota</taxon>
        <taxon>Fungi</taxon>
        <taxon>Dikarya</taxon>
        <taxon>Ascomycota</taxon>
        <taxon>Taphrinomycotina</taxon>
        <taxon>Schizosaccharomycetes</taxon>
        <taxon>Schizosaccharomycetales</taxon>
        <taxon>Schizosaccharomycetaceae</taxon>
        <taxon>Schizosaccharomyces</taxon>
    </lineage>
</organism>
<dbReference type="GeneID" id="80875930"/>
<dbReference type="Pfam" id="PF00107">
    <property type="entry name" value="ADH_zinc_N"/>
    <property type="match status" value="1"/>
</dbReference>
<evidence type="ECO:0000256" key="3">
    <source>
        <dbReference type="ARBA" id="ARBA00022723"/>
    </source>
</evidence>
<evidence type="ECO:0000259" key="8">
    <source>
        <dbReference type="Pfam" id="PF00107"/>
    </source>
</evidence>
<accession>A0AAE9WD26</accession>
<dbReference type="InterPro" id="IPR045306">
    <property type="entry name" value="SDH-like"/>
</dbReference>
<dbReference type="InterPro" id="IPR002328">
    <property type="entry name" value="ADH_Zn_CS"/>
</dbReference>
<dbReference type="RefSeq" id="XP_056036701.1">
    <property type="nucleotide sequence ID" value="XM_056181241.1"/>
</dbReference>
<keyword evidence="11" id="KW-1185">Reference proteome</keyword>
<dbReference type="PANTHER" id="PTHR43161">
    <property type="entry name" value="SORBITOL DEHYDROGENASE"/>
    <property type="match status" value="1"/>
</dbReference>
<evidence type="ECO:0000313" key="10">
    <source>
        <dbReference type="EMBL" id="WBW72458.1"/>
    </source>
</evidence>
<name>A0AAE9WD26_9SCHI</name>
<keyword evidence="5" id="KW-0560">Oxidoreductase</keyword>
<dbReference type="CDD" id="cd05285">
    <property type="entry name" value="sorbitol_DH"/>
    <property type="match status" value="1"/>
</dbReference>
<dbReference type="InterPro" id="IPR013154">
    <property type="entry name" value="ADH-like_N"/>
</dbReference>
<dbReference type="SUPFAM" id="SSF50129">
    <property type="entry name" value="GroES-like"/>
    <property type="match status" value="1"/>
</dbReference>
<dbReference type="GO" id="GO:0003939">
    <property type="term" value="F:L-iditol 2-dehydrogenase (NAD+) activity"/>
    <property type="evidence" value="ECO:0007669"/>
    <property type="project" value="TreeGrafter"/>
</dbReference>